<dbReference type="Pfam" id="PF05794">
    <property type="entry name" value="Tcp11"/>
    <property type="match status" value="1"/>
</dbReference>
<keyword evidence="4" id="KW-1185">Reference proteome</keyword>
<protein>
    <recommendedName>
        <fullName evidence="5">Tcp11-domain-containing protein</fullName>
    </recommendedName>
</protein>
<accession>A0A6A6JFV5</accession>
<sequence length="640" mass="72518">MPHQAPGSSASLRSADHKFGSLTPTPVDVDRTSCIAETPEPSYRKTKSQQDSQPQLHSCAKDKRRREQDNHVFGQGFKSPSESLLQSIPEQLAELIATVVGGLEGEELGSAFRDAADFPPITKQSLSELDLDKIIANIKLRHDINFDRDLSFRPNLDGPRGEKKRRQASMYWKALIAELRLYVCIFECGPTLLTKEPEMHFKIVQNAKRRIPKMFQTIQEVLKGLVPARDHPGIEEHLDVEKLMQEIERGVCDLVRLAEWLALLLKEHCAPMRDELVDRMVKATEVGVARNSSEHIIGGLRDLFGILEAMKLDVANHQVRNLKTMLIEDTIHFERHYHLERIVHGQARVNVEAAHRWYRSQFRGSQDLPIPAQKGTLRFPFEVFLRAMASSLVPGNSYADLPETFYLDYDRLRTIRLELTDLIHFEMCFDLFSQLLQELGFQGHIPVSTRHQLRASLWAIITETSDFGPFQWFSPNSEHIAIELVRQAAELTRSPHLYNHELIDHTNHGLQAFFLSHYESRAQTILMSHLLPKILDTVSHHMHSSPIELFNNLTASPGPPIAPALSTLAAAPPPHSVEVEVDDMLATALLSPTAPDQIADIAKRVAHVALLHWRIWGPIAYVLEEETHKDGRDGDVHMQG</sequence>
<dbReference type="Proteomes" id="UP000800097">
    <property type="component" value="Unassembled WGS sequence"/>
</dbReference>
<evidence type="ECO:0000256" key="1">
    <source>
        <dbReference type="ARBA" id="ARBA00010954"/>
    </source>
</evidence>
<name>A0A6A6JFV5_WESOR</name>
<proteinExistence type="inferred from homology"/>
<dbReference type="AlphaFoldDB" id="A0A6A6JFV5"/>
<dbReference type="InterPro" id="IPR008862">
    <property type="entry name" value="Tcp11"/>
</dbReference>
<feature type="compositionally biased region" description="Basic and acidic residues" evidence="2">
    <location>
        <begin position="59"/>
        <end position="70"/>
    </location>
</feature>
<evidence type="ECO:0000256" key="2">
    <source>
        <dbReference type="SAM" id="MobiDB-lite"/>
    </source>
</evidence>
<dbReference type="PANTHER" id="PTHR12832">
    <property type="entry name" value="TESTIS-SPECIFIC PROTEIN PBS13 T-COMPLEX 11"/>
    <property type="match status" value="1"/>
</dbReference>
<reference evidence="3" key="1">
    <citation type="journal article" date="2020" name="Stud. Mycol.">
        <title>101 Dothideomycetes genomes: a test case for predicting lifestyles and emergence of pathogens.</title>
        <authorList>
            <person name="Haridas S."/>
            <person name="Albert R."/>
            <person name="Binder M."/>
            <person name="Bloem J."/>
            <person name="Labutti K."/>
            <person name="Salamov A."/>
            <person name="Andreopoulos B."/>
            <person name="Baker S."/>
            <person name="Barry K."/>
            <person name="Bills G."/>
            <person name="Bluhm B."/>
            <person name="Cannon C."/>
            <person name="Castanera R."/>
            <person name="Culley D."/>
            <person name="Daum C."/>
            <person name="Ezra D."/>
            <person name="Gonzalez J."/>
            <person name="Henrissat B."/>
            <person name="Kuo A."/>
            <person name="Liang C."/>
            <person name="Lipzen A."/>
            <person name="Lutzoni F."/>
            <person name="Magnuson J."/>
            <person name="Mondo S."/>
            <person name="Nolan M."/>
            <person name="Ohm R."/>
            <person name="Pangilinan J."/>
            <person name="Park H.-J."/>
            <person name="Ramirez L."/>
            <person name="Alfaro M."/>
            <person name="Sun H."/>
            <person name="Tritt A."/>
            <person name="Yoshinaga Y."/>
            <person name="Zwiers L.-H."/>
            <person name="Turgeon B."/>
            <person name="Goodwin S."/>
            <person name="Spatafora J."/>
            <person name="Crous P."/>
            <person name="Grigoriev I."/>
        </authorList>
    </citation>
    <scope>NUCLEOTIDE SEQUENCE</scope>
    <source>
        <strain evidence="3">CBS 379.55</strain>
    </source>
</reference>
<feature type="region of interest" description="Disordered" evidence="2">
    <location>
        <begin position="1"/>
        <end position="80"/>
    </location>
</feature>
<organism evidence="3 4">
    <name type="scientific">Westerdykella ornata</name>
    <dbReference type="NCBI Taxonomy" id="318751"/>
    <lineage>
        <taxon>Eukaryota</taxon>
        <taxon>Fungi</taxon>
        <taxon>Dikarya</taxon>
        <taxon>Ascomycota</taxon>
        <taxon>Pezizomycotina</taxon>
        <taxon>Dothideomycetes</taxon>
        <taxon>Pleosporomycetidae</taxon>
        <taxon>Pleosporales</taxon>
        <taxon>Sporormiaceae</taxon>
        <taxon>Westerdykella</taxon>
    </lineage>
</organism>
<evidence type="ECO:0000313" key="4">
    <source>
        <dbReference type="Proteomes" id="UP000800097"/>
    </source>
</evidence>
<comment type="similarity">
    <text evidence="1">Belongs to the TCP11 family.</text>
</comment>
<dbReference type="EMBL" id="ML986498">
    <property type="protein sequence ID" value="KAF2275155.1"/>
    <property type="molecule type" value="Genomic_DNA"/>
</dbReference>
<dbReference type="RefSeq" id="XP_033652694.1">
    <property type="nucleotide sequence ID" value="XM_033795729.1"/>
</dbReference>
<gene>
    <name evidence="3" type="ORF">EI97DRAFT_379747</name>
</gene>
<dbReference type="OrthoDB" id="276323at2759"/>
<evidence type="ECO:0008006" key="5">
    <source>
        <dbReference type="Google" id="ProtNLM"/>
    </source>
</evidence>
<dbReference type="GeneID" id="54548904"/>
<dbReference type="PANTHER" id="PTHR12832:SF11">
    <property type="entry name" value="LD23868P"/>
    <property type="match status" value="1"/>
</dbReference>
<feature type="compositionally biased region" description="Polar residues" evidence="2">
    <location>
        <begin position="1"/>
        <end position="12"/>
    </location>
</feature>
<dbReference type="GO" id="GO:0010737">
    <property type="term" value="P:protein kinase A signaling"/>
    <property type="evidence" value="ECO:0007669"/>
    <property type="project" value="TreeGrafter"/>
</dbReference>
<evidence type="ECO:0000313" key="3">
    <source>
        <dbReference type="EMBL" id="KAF2275155.1"/>
    </source>
</evidence>